<organism evidence="2 3">
    <name type="scientific">Kingdonia uniflora</name>
    <dbReference type="NCBI Taxonomy" id="39325"/>
    <lineage>
        <taxon>Eukaryota</taxon>
        <taxon>Viridiplantae</taxon>
        <taxon>Streptophyta</taxon>
        <taxon>Embryophyta</taxon>
        <taxon>Tracheophyta</taxon>
        <taxon>Spermatophyta</taxon>
        <taxon>Magnoliopsida</taxon>
        <taxon>Ranunculales</taxon>
        <taxon>Circaeasteraceae</taxon>
        <taxon>Kingdonia</taxon>
    </lineage>
</organism>
<keyword evidence="1" id="KW-0472">Membrane</keyword>
<reference evidence="2 3" key="1">
    <citation type="journal article" date="2020" name="IScience">
        <title>Genome Sequencing of the Endangered Kingdonia uniflora (Circaeasteraceae, Ranunculales) Reveals Potential Mechanisms of Evolutionary Specialization.</title>
        <authorList>
            <person name="Sun Y."/>
            <person name="Deng T."/>
            <person name="Zhang A."/>
            <person name="Moore M.J."/>
            <person name="Landis J.B."/>
            <person name="Lin N."/>
            <person name="Zhang H."/>
            <person name="Zhang X."/>
            <person name="Huang J."/>
            <person name="Zhang X."/>
            <person name="Sun H."/>
            <person name="Wang H."/>
        </authorList>
    </citation>
    <scope>NUCLEOTIDE SEQUENCE [LARGE SCALE GENOMIC DNA]</scope>
    <source>
        <strain evidence="2">TB1705</strain>
        <tissue evidence="2">Leaf</tissue>
    </source>
</reference>
<evidence type="ECO:0000313" key="3">
    <source>
        <dbReference type="Proteomes" id="UP000541444"/>
    </source>
</evidence>
<protein>
    <submittedName>
        <fullName evidence="2">Uncharacterized protein</fullName>
    </submittedName>
</protein>
<feature type="transmembrane region" description="Helical" evidence="1">
    <location>
        <begin position="35"/>
        <end position="54"/>
    </location>
</feature>
<accession>A0A7J7L7S6</accession>
<name>A0A7J7L7S6_9MAGN</name>
<gene>
    <name evidence="2" type="ORF">GIB67_032504</name>
</gene>
<keyword evidence="3" id="KW-1185">Reference proteome</keyword>
<dbReference type="AlphaFoldDB" id="A0A7J7L7S6"/>
<dbReference type="EMBL" id="JACGCM010002568">
    <property type="protein sequence ID" value="KAF6138610.1"/>
    <property type="molecule type" value="Genomic_DNA"/>
</dbReference>
<comment type="caution">
    <text evidence="2">The sequence shown here is derived from an EMBL/GenBank/DDBJ whole genome shotgun (WGS) entry which is preliminary data.</text>
</comment>
<proteinExistence type="predicted"/>
<dbReference type="Proteomes" id="UP000541444">
    <property type="component" value="Unassembled WGS sequence"/>
</dbReference>
<sequence>MTAFLIEGVLYHSQFMGNLKIELVLYYLNWNTIQFMPSFTYMILPLLIQISCNLSKTIF</sequence>
<keyword evidence="1" id="KW-0812">Transmembrane</keyword>
<evidence type="ECO:0000256" key="1">
    <source>
        <dbReference type="SAM" id="Phobius"/>
    </source>
</evidence>
<evidence type="ECO:0000313" key="2">
    <source>
        <dbReference type="EMBL" id="KAF6138610.1"/>
    </source>
</evidence>
<keyword evidence="1" id="KW-1133">Transmembrane helix</keyword>